<dbReference type="RefSeq" id="WP_194844903.1">
    <property type="nucleotide sequence ID" value="NZ_CP075585.1"/>
</dbReference>
<keyword evidence="3" id="KW-1185">Reference proteome</keyword>
<gene>
    <name evidence="2" type="ORF">RHAB15C_0000428</name>
</gene>
<dbReference type="EMBL" id="CP075585">
    <property type="protein sequence ID" value="QZA58552.1"/>
    <property type="molecule type" value="Genomic_DNA"/>
</dbReference>
<evidence type="ECO:0000256" key="1">
    <source>
        <dbReference type="SAM" id="SignalP"/>
    </source>
</evidence>
<organism evidence="2 3">
    <name type="scientific">Candidatus Rhabdochlamydia porcellionis</name>
    <dbReference type="NCBI Taxonomy" id="225148"/>
    <lineage>
        <taxon>Bacteria</taxon>
        <taxon>Pseudomonadati</taxon>
        <taxon>Chlamydiota</taxon>
        <taxon>Chlamydiia</taxon>
        <taxon>Parachlamydiales</taxon>
        <taxon>Candidatus Rhabdochlamydiaceae</taxon>
        <taxon>Candidatus Rhabdochlamydia</taxon>
    </lineage>
</organism>
<feature type="signal peptide" evidence="1">
    <location>
        <begin position="1"/>
        <end position="23"/>
    </location>
</feature>
<reference evidence="2 3" key="1">
    <citation type="submission" date="2021-05" db="EMBL/GenBank/DDBJ databases">
        <title>Ecology and evolution of chlamydial symbionts of arthropods.</title>
        <authorList>
            <person name="Halter T."/>
            <person name="Sixt B.S."/>
            <person name="Toenshoff E.R."/>
            <person name="Koestlbacher S."/>
            <person name="Schulz F."/>
            <person name="Kostanjsek R."/>
            <person name="Collingro A."/>
            <person name="Hendrickx F."/>
            <person name="Horn M."/>
        </authorList>
    </citation>
    <scope>NUCLEOTIDE SEQUENCE [LARGE SCALE GENOMIC DNA]</scope>
    <source>
        <strain evidence="2 3">15C</strain>
    </source>
</reference>
<dbReference type="Proteomes" id="UP000822862">
    <property type="component" value="Chromosome"/>
</dbReference>
<feature type="chain" id="PRO_5045423946" description="Secreted protein" evidence="1">
    <location>
        <begin position="24"/>
        <end position="110"/>
    </location>
</feature>
<proteinExistence type="predicted"/>
<evidence type="ECO:0000313" key="2">
    <source>
        <dbReference type="EMBL" id="QZA58552.1"/>
    </source>
</evidence>
<protein>
    <recommendedName>
        <fullName evidence="4">Secreted protein</fullName>
    </recommendedName>
</protein>
<accession>A0ABX8Z393</accession>
<keyword evidence="1" id="KW-0732">Signal</keyword>
<evidence type="ECO:0008006" key="4">
    <source>
        <dbReference type="Google" id="ProtNLM"/>
    </source>
</evidence>
<evidence type="ECO:0000313" key="3">
    <source>
        <dbReference type="Proteomes" id="UP000822862"/>
    </source>
</evidence>
<name>A0ABX8Z393_9BACT</name>
<sequence>MKSNRVIKILLGLCCLFSNSLFAEEVPSDCQRELSQINEEIVYLEEVKTRYLALALIHEEQAMRWQFDPHLKQEARRSLKLADSERRVIQEIQERIDHLCIRRDQLLKSS</sequence>